<dbReference type="PANTHER" id="PTHR46481">
    <property type="entry name" value="ZINC FINGER BED DOMAIN-CONTAINING PROTEIN 4"/>
    <property type="match status" value="1"/>
</dbReference>
<dbReference type="GO" id="GO:0046983">
    <property type="term" value="F:protein dimerization activity"/>
    <property type="evidence" value="ECO:0007669"/>
    <property type="project" value="InterPro"/>
</dbReference>
<evidence type="ECO:0000256" key="1">
    <source>
        <dbReference type="ARBA" id="ARBA00004123"/>
    </source>
</evidence>
<evidence type="ECO:0000256" key="2">
    <source>
        <dbReference type="ARBA" id="ARBA00022723"/>
    </source>
</evidence>
<dbReference type="GO" id="GO:0008270">
    <property type="term" value="F:zinc ion binding"/>
    <property type="evidence" value="ECO:0007669"/>
    <property type="project" value="UniProtKB-KW"/>
</dbReference>
<evidence type="ECO:0000259" key="7">
    <source>
        <dbReference type="Pfam" id="PF05699"/>
    </source>
</evidence>
<dbReference type="OrthoDB" id="2790258at2759"/>
<dbReference type="InterPro" id="IPR012337">
    <property type="entry name" value="RNaseH-like_sf"/>
</dbReference>
<dbReference type="PANTHER" id="PTHR46481:SF10">
    <property type="entry name" value="ZINC FINGER BED DOMAIN-CONTAINING PROTEIN 39"/>
    <property type="match status" value="1"/>
</dbReference>
<sequence>MASPVCQCGNPLACNCFVQTPRRNDFHHDMYSTPSSREAWHAMNPPFAHLPQTPFMTPNPAFNPAPAFHPAPSFGQQFGFQNTFPATFNTAVPPPSQPRVPFVDATNTINSAAATAQQKRKRTNDIGNRRTRRRVDPRTEPAVFGVGPSTTFAAAAATASESVSHPGLPQANLGSLIDKPTTSGAAATDVWFFVRGAHTDVAPNVLPPLSEMVPIRPDKKEFSHLSCRFCPLEKWTTWKNVEGQTASIRHHLKTTHTKVWKELVFLKKLKGYETLGAANNQDPGEREEFSIPVFYDKLAKWIAVDDQAYCTELRDLLLFIGTELEDEDIPHHKKNGRIDRQRVSGGIREDDPRDSDDIWSRGNLDSHLAITAHYIVKDANGRLVLKTRLVAFRRLEGSHTGENIGKIFVQVVKEIGCLHKIGMVTCDNASNNNTHMTEICAELARIGIPFDAEGNRIRCFPHVVNIAVKTALKELVDSLPSYHPDVLEDNNGDTIPQALRDDPNYWRALLYDPVAEARTLVTACRASGQRRDNFETTIKEGNAAGGFGEPKENLRVVGLLKDVETRWSATFLMIDRLLEQHLAVDKFLDDPKQGEISWHRLSPVTLQVLQDIRQFLQVPHLVQEIVSGEQAPTLSYVLPLYEQLIVMLKNLVKDLDKISIGINAAIRKLEEYLNLSRRTRIYALAMVLNPTIKLQWLRENWSAEDANAAKNWVRAAMLEYRKEHRSQGSSPVPIQVPTTATRRPVNAPSASHGARAHTSGFARLNALSKKLSGSDLDTPANATSASHSTEQERAEAERRAVAEDERIVDEELNLWEAEGRLDESDPEFADFDLLRHWEARQFRLQYLFRVALDVLPVQASAVPCERVFSSSKETDSLRRSSLSPRMIEMLQILKFIYRQDRLKFCDDLIATEAECSVIDVDPKIIEELLASGRIQELEELVNASWGMESQ</sequence>
<keyword evidence="2" id="KW-0479">Metal-binding</keyword>
<evidence type="ECO:0000256" key="6">
    <source>
        <dbReference type="SAM" id="MobiDB-lite"/>
    </source>
</evidence>
<dbReference type="InterPro" id="IPR008906">
    <property type="entry name" value="HATC_C_dom"/>
</dbReference>
<organism evidence="8 9">
    <name type="scientific">Mycena venus</name>
    <dbReference type="NCBI Taxonomy" id="2733690"/>
    <lineage>
        <taxon>Eukaryota</taxon>
        <taxon>Fungi</taxon>
        <taxon>Dikarya</taxon>
        <taxon>Basidiomycota</taxon>
        <taxon>Agaricomycotina</taxon>
        <taxon>Agaricomycetes</taxon>
        <taxon>Agaricomycetidae</taxon>
        <taxon>Agaricales</taxon>
        <taxon>Marasmiineae</taxon>
        <taxon>Mycenaceae</taxon>
        <taxon>Mycena</taxon>
    </lineage>
</organism>
<dbReference type="Proteomes" id="UP000620124">
    <property type="component" value="Unassembled WGS sequence"/>
</dbReference>
<dbReference type="SUPFAM" id="SSF53098">
    <property type="entry name" value="Ribonuclease H-like"/>
    <property type="match status" value="1"/>
</dbReference>
<dbReference type="AlphaFoldDB" id="A0A8H7CC85"/>
<evidence type="ECO:0000313" key="8">
    <source>
        <dbReference type="EMBL" id="KAF7330238.1"/>
    </source>
</evidence>
<keyword evidence="3" id="KW-0863">Zinc-finger</keyword>
<name>A0A8H7CC85_9AGAR</name>
<feature type="region of interest" description="Disordered" evidence="6">
    <location>
        <begin position="330"/>
        <end position="356"/>
    </location>
</feature>
<dbReference type="EMBL" id="JACAZI010000033">
    <property type="protein sequence ID" value="KAF7330238.1"/>
    <property type="molecule type" value="Genomic_DNA"/>
</dbReference>
<keyword evidence="9" id="KW-1185">Reference proteome</keyword>
<protein>
    <submittedName>
        <fullName evidence="8">Putative AC transposase</fullName>
    </submittedName>
</protein>
<feature type="region of interest" description="Disordered" evidence="6">
    <location>
        <begin position="724"/>
        <end position="756"/>
    </location>
</feature>
<accession>A0A8H7CC85</accession>
<feature type="region of interest" description="Disordered" evidence="6">
    <location>
        <begin position="772"/>
        <end position="802"/>
    </location>
</feature>
<evidence type="ECO:0000256" key="5">
    <source>
        <dbReference type="ARBA" id="ARBA00023242"/>
    </source>
</evidence>
<dbReference type="Pfam" id="PF05699">
    <property type="entry name" value="Dimer_Tnp_hAT"/>
    <property type="match status" value="1"/>
</dbReference>
<keyword evidence="5" id="KW-0539">Nucleus</keyword>
<dbReference type="GO" id="GO:0005634">
    <property type="term" value="C:nucleus"/>
    <property type="evidence" value="ECO:0007669"/>
    <property type="project" value="UniProtKB-SubCell"/>
</dbReference>
<evidence type="ECO:0000256" key="3">
    <source>
        <dbReference type="ARBA" id="ARBA00022771"/>
    </source>
</evidence>
<feature type="domain" description="HAT C-terminal dimerisation" evidence="7">
    <location>
        <begin position="821"/>
        <end position="894"/>
    </location>
</feature>
<reference evidence="8" key="1">
    <citation type="submission" date="2020-05" db="EMBL/GenBank/DDBJ databases">
        <title>Mycena genomes resolve the evolution of fungal bioluminescence.</title>
        <authorList>
            <person name="Tsai I.J."/>
        </authorList>
    </citation>
    <scope>NUCLEOTIDE SEQUENCE</scope>
    <source>
        <strain evidence="8">CCC161011</strain>
    </source>
</reference>
<feature type="compositionally biased region" description="Basic and acidic residues" evidence="6">
    <location>
        <begin position="123"/>
        <end position="134"/>
    </location>
</feature>
<evidence type="ECO:0000256" key="4">
    <source>
        <dbReference type="ARBA" id="ARBA00022833"/>
    </source>
</evidence>
<gene>
    <name evidence="8" type="ORF">MVEN_02461100</name>
</gene>
<feature type="compositionally biased region" description="Basic and acidic residues" evidence="6">
    <location>
        <begin position="789"/>
        <end position="802"/>
    </location>
</feature>
<feature type="region of interest" description="Disordered" evidence="6">
    <location>
        <begin position="115"/>
        <end position="134"/>
    </location>
</feature>
<comment type="subcellular location">
    <subcellularLocation>
        <location evidence="1">Nucleus</location>
    </subcellularLocation>
</comment>
<feature type="compositionally biased region" description="Polar residues" evidence="6">
    <location>
        <begin position="727"/>
        <end position="741"/>
    </location>
</feature>
<evidence type="ECO:0000313" key="9">
    <source>
        <dbReference type="Proteomes" id="UP000620124"/>
    </source>
</evidence>
<comment type="caution">
    <text evidence="8">The sequence shown here is derived from an EMBL/GenBank/DDBJ whole genome shotgun (WGS) entry which is preliminary data.</text>
</comment>
<dbReference type="InterPro" id="IPR052035">
    <property type="entry name" value="ZnF_BED_domain_contain"/>
</dbReference>
<keyword evidence="4" id="KW-0862">Zinc</keyword>
<proteinExistence type="predicted"/>
<feature type="compositionally biased region" description="Basic and acidic residues" evidence="6">
    <location>
        <begin position="336"/>
        <end position="356"/>
    </location>
</feature>